<dbReference type="Proteomes" id="UP000596661">
    <property type="component" value="Chromosome 2"/>
</dbReference>
<organism evidence="1 2">
    <name type="scientific">Cannabis sativa</name>
    <name type="common">Hemp</name>
    <name type="synonym">Marijuana</name>
    <dbReference type="NCBI Taxonomy" id="3483"/>
    <lineage>
        <taxon>Eukaryota</taxon>
        <taxon>Viridiplantae</taxon>
        <taxon>Streptophyta</taxon>
        <taxon>Embryophyta</taxon>
        <taxon>Tracheophyta</taxon>
        <taxon>Spermatophyta</taxon>
        <taxon>Magnoliopsida</taxon>
        <taxon>eudicotyledons</taxon>
        <taxon>Gunneridae</taxon>
        <taxon>Pentapetalae</taxon>
        <taxon>rosids</taxon>
        <taxon>fabids</taxon>
        <taxon>Rosales</taxon>
        <taxon>Cannabaceae</taxon>
        <taxon>Cannabis</taxon>
    </lineage>
</organism>
<name>A0A803P1Q0_CANSA</name>
<evidence type="ECO:0000313" key="2">
    <source>
        <dbReference type="Proteomes" id="UP000596661"/>
    </source>
</evidence>
<dbReference type="AlphaFoldDB" id="A0A803P1Q0"/>
<accession>A0A803P1Q0</accession>
<evidence type="ECO:0000313" key="1">
    <source>
        <dbReference type="EnsemblPlants" id="cds.evm.model.02.586"/>
    </source>
</evidence>
<dbReference type="Gramene" id="evm.model.02.586">
    <property type="protein sequence ID" value="cds.evm.model.02.586"/>
    <property type="gene ID" value="evm.TU.02.586"/>
</dbReference>
<keyword evidence="2" id="KW-1185">Reference proteome</keyword>
<reference evidence="1" key="1">
    <citation type="submission" date="2018-11" db="EMBL/GenBank/DDBJ databases">
        <authorList>
            <person name="Grassa J C."/>
        </authorList>
    </citation>
    <scope>NUCLEOTIDE SEQUENCE [LARGE SCALE GENOMIC DNA]</scope>
</reference>
<dbReference type="EnsemblPlants" id="evm.model.02.586">
    <property type="protein sequence ID" value="cds.evm.model.02.586"/>
    <property type="gene ID" value="evm.TU.02.586"/>
</dbReference>
<reference evidence="1" key="2">
    <citation type="submission" date="2021-03" db="UniProtKB">
        <authorList>
            <consortium name="EnsemblPlants"/>
        </authorList>
    </citation>
    <scope>IDENTIFICATION</scope>
</reference>
<sequence length="181" mass="20791">MEHKLGLSQTHGSRVRGLFQPITRRINDDCRVSEFILLSGTWDAGKLQWVFLPIDVDIILSIPLAKREAKDGWCWHYDIDGIYTVKSGYSLAWSLQVEEGVADSSRLGLAIPVVNQATRWMKPPPESFALAMDASVIPEKGFVRLERVIRDAKVWFGWRGHQVCLVISLLMWWSCLQFFWD</sequence>
<protein>
    <submittedName>
        <fullName evidence="1">Uncharacterized protein</fullName>
    </submittedName>
</protein>
<proteinExistence type="predicted"/>
<dbReference type="EMBL" id="UZAU01000122">
    <property type="status" value="NOT_ANNOTATED_CDS"/>
    <property type="molecule type" value="Genomic_DNA"/>
</dbReference>